<dbReference type="SUPFAM" id="SSF52151">
    <property type="entry name" value="FabD/lysophospholipase-like"/>
    <property type="match status" value="1"/>
</dbReference>
<name>A0A9P4JCL0_9PEZI</name>
<protein>
    <submittedName>
        <fullName evidence="6">FabD/lysophospholipase-like protein</fullName>
    </submittedName>
</protein>
<feature type="active site" description="Nucleophile" evidence="4">
    <location>
        <position position="51"/>
    </location>
</feature>
<evidence type="ECO:0000259" key="5">
    <source>
        <dbReference type="PROSITE" id="PS51635"/>
    </source>
</evidence>
<feature type="active site" description="Proton acceptor" evidence="4">
    <location>
        <position position="195"/>
    </location>
</feature>
<feature type="short sequence motif" description="GXSXG" evidence="4">
    <location>
        <begin position="49"/>
        <end position="53"/>
    </location>
</feature>
<feature type="domain" description="PNPLA" evidence="5">
    <location>
        <begin position="9"/>
        <end position="208"/>
    </location>
</feature>
<dbReference type="EMBL" id="ML996082">
    <property type="protein sequence ID" value="KAF2156379.1"/>
    <property type="molecule type" value="Genomic_DNA"/>
</dbReference>
<dbReference type="GO" id="GO:0046486">
    <property type="term" value="P:glycerolipid metabolic process"/>
    <property type="evidence" value="ECO:0007669"/>
    <property type="project" value="UniProtKB-ARBA"/>
</dbReference>
<proteinExistence type="predicted"/>
<evidence type="ECO:0000313" key="7">
    <source>
        <dbReference type="Proteomes" id="UP000799439"/>
    </source>
</evidence>
<dbReference type="Pfam" id="PF01734">
    <property type="entry name" value="Patatin"/>
    <property type="match status" value="1"/>
</dbReference>
<comment type="caution">
    <text evidence="6">The sequence shown here is derived from an EMBL/GenBank/DDBJ whole genome shotgun (WGS) entry which is preliminary data.</text>
</comment>
<keyword evidence="7" id="KW-1185">Reference proteome</keyword>
<evidence type="ECO:0000256" key="4">
    <source>
        <dbReference type="PROSITE-ProRule" id="PRU01161"/>
    </source>
</evidence>
<evidence type="ECO:0000256" key="3">
    <source>
        <dbReference type="ARBA" id="ARBA00023098"/>
    </source>
</evidence>
<keyword evidence="2 4" id="KW-0442">Lipid degradation</keyword>
<dbReference type="GO" id="GO:0016042">
    <property type="term" value="P:lipid catabolic process"/>
    <property type="evidence" value="ECO:0007669"/>
    <property type="project" value="UniProtKB-UniRule"/>
</dbReference>
<keyword evidence="3 4" id="KW-0443">Lipid metabolism</keyword>
<evidence type="ECO:0000256" key="2">
    <source>
        <dbReference type="ARBA" id="ARBA00022963"/>
    </source>
</evidence>
<gene>
    <name evidence="6" type="ORF">K461DRAFT_95152</name>
</gene>
<dbReference type="GO" id="GO:0016020">
    <property type="term" value="C:membrane"/>
    <property type="evidence" value="ECO:0007669"/>
    <property type="project" value="TreeGrafter"/>
</dbReference>
<feature type="short sequence motif" description="DGA/G" evidence="4">
    <location>
        <begin position="195"/>
        <end position="197"/>
    </location>
</feature>
<dbReference type="Proteomes" id="UP000799439">
    <property type="component" value="Unassembled WGS sequence"/>
</dbReference>
<organism evidence="6 7">
    <name type="scientific">Myriangium duriaei CBS 260.36</name>
    <dbReference type="NCBI Taxonomy" id="1168546"/>
    <lineage>
        <taxon>Eukaryota</taxon>
        <taxon>Fungi</taxon>
        <taxon>Dikarya</taxon>
        <taxon>Ascomycota</taxon>
        <taxon>Pezizomycotina</taxon>
        <taxon>Dothideomycetes</taxon>
        <taxon>Dothideomycetidae</taxon>
        <taxon>Myriangiales</taxon>
        <taxon>Myriangiaceae</taxon>
        <taxon>Myriangium</taxon>
    </lineage>
</organism>
<evidence type="ECO:0000256" key="1">
    <source>
        <dbReference type="ARBA" id="ARBA00022801"/>
    </source>
</evidence>
<dbReference type="PROSITE" id="PS51635">
    <property type="entry name" value="PNPLA"/>
    <property type="match status" value="1"/>
</dbReference>
<dbReference type="GO" id="GO:0047499">
    <property type="term" value="F:calcium-independent phospholipase A2 activity"/>
    <property type="evidence" value="ECO:0007669"/>
    <property type="project" value="TreeGrafter"/>
</dbReference>
<dbReference type="PANTHER" id="PTHR24185:SF1">
    <property type="entry name" value="CALCIUM-INDEPENDENT PHOSPHOLIPASE A2-GAMMA"/>
    <property type="match status" value="1"/>
</dbReference>
<dbReference type="InterPro" id="IPR002641">
    <property type="entry name" value="PNPLA_dom"/>
</dbReference>
<dbReference type="PANTHER" id="PTHR24185">
    <property type="entry name" value="CALCIUM-INDEPENDENT PHOSPHOLIPASE A2-GAMMA"/>
    <property type="match status" value="1"/>
</dbReference>
<dbReference type="OrthoDB" id="1658288at2759"/>
<dbReference type="AlphaFoldDB" id="A0A9P4JCL0"/>
<reference evidence="6" key="1">
    <citation type="journal article" date="2020" name="Stud. Mycol.">
        <title>101 Dothideomycetes genomes: a test case for predicting lifestyles and emergence of pathogens.</title>
        <authorList>
            <person name="Haridas S."/>
            <person name="Albert R."/>
            <person name="Binder M."/>
            <person name="Bloem J."/>
            <person name="Labutti K."/>
            <person name="Salamov A."/>
            <person name="Andreopoulos B."/>
            <person name="Baker S."/>
            <person name="Barry K."/>
            <person name="Bills G."/>
            <person name="Bluhm B."/>
            <person name="Cannon C."/>
            <person name="Castanera R."/>
            <person name="Culley D."/>
            <person name="Daum C."/>
            <person name="Ezra D."/>
            <person name="Gonzalez J."/>
            <person name="Henrissat B."/>
            <person name="Kuo A."/>
            <person name="Liang C."/>
            <person name="Lipzen A."/>
            <person name="Lutzoni F."/>
            <person name="Magnuson J."/>
            <person name="Mondo S."/>
            <person name="Nolan M."/>
            <person name="Ohm R."/>
            <person name="Pangilinan J."/>
            <person name="Park H.-J."/>
            <person name="Ramirez L."/>
            <person name="Alfaro M."/>
            <person name="Sun H."/>
            <person name="Tritt A."/>
            <person name="Yoshinaga Y."/>
            <person name="Zwiers L.-H."/>
            <person name="Turgeon B."/>
            <person name="Goodwin S."/>
            <person name="Spatafora J."/>
            <person name="Crous P."/>
            <person name="Grigoriev I."/>
        </authorList>
    </citation>
    <scope>NUCLEOTIDE SEQUENCE</scope>
    <source>
        <strain evidence="6">CBS 260.36</strain>
    </source>
</reference>
<dbReference type="Gene3D" id="3.40.1090.10">
    <property type="entry name" value="Cytosolic phospholipase A2 catalytic domain"/>
    <property type="match status" value="1"/>
</dbReference>
<feature type="short sequence motif" description="GXGXXG" evidence="4">
    <location>
        <begin position="13"/>
        <end position="18"/>
    </location>
</feature>
<dbReference type="CDD" id="cd07216">
    <property type="entry name" value="Pat17_PNPLA8_PNPLA9_like3"/>
    <property type="match status" value="1"/>
</dbReference>
<dbReference type="GO" id="GO:0019369">
    <property type="term" value="P:arachidonate metabolic process"/>
    <property type="evidence" value="ECO:0007669"/>
    <property type="project" value="TreeGrafter"/>
</dbReference>
<evidence type="ECO:0000313" key="6">
    <source>
        <dbReference type="EMBL" id="KAF2156379.1"/>
    </source>
</evidence>
<keyword evidence="1 4" id="KW-0378">Hydrolase</keyword>
<accession>A0A9P4JCL0</accession>
<sequence>MPGQQLNLLCIDGGGVKGLSALYIIGKLMEFINPDDPPKPCDYFDMIGGTSTGGLIAIMLGRLEMSVGDCIEQYIALQDKIFRPVQRIPVGWFGGVQGRYNHVALEEGVKALLRSRGLEEDALLKDQEKKACKVFVTATSAGSSTTDVLASYYRRRGAAELYRCTRVWEAARATSAASTFFESIDIGLSARRFRDGGTGANNPVFTMWKEASDVFCGSNGSLDADLACLVSVGCGIESLKKFGENAPSLVKTLAAIATETEATARHFLDTRPLLYDTGKYHRFSAPSVGDIDMDKPEEKSAIAQMTDHYIGGKEIQDRMTLCASKLSDRESTSPYH</sequence>
<dbReference type="InterPro" id="IPR016035">
    <property type="entry name" value="Acyl_Trfase/lysoPLipase"/>
</dbReference>